<gene>
    <name evidence="1" type="ORF">A2822_01795</name>
</gene>
<sequence>MNENIENSAISVKNGFDDEATKNITAFGGVLRRIRKRLVAEEYLYVYSGGKMWNIFKCAPIPFCEVEISEEDVCFVK</sequence>
<comment type="caution">
    <text evidence="1">The sequence shown here is derived from an EMBL/GenBank/DDBJ whole genome shotgun (WGS) entry which is preliminary data.</text>
</comment>
<dbReference type="AlphaFoldDB" id="A0A1G2HV78"/>
<evidence type="ECO:0000313" key="1">
    <source>
        <dbReference type="EMBL" id="OGZ66456.1"/>
    </source>
</evidence>
<dbReference type="EMBL" id="MHOP01000005">
    <property type="protein sequence ID" value="OGZ66456.1"/>
    <property type="molecule type" value="Genomic_DNA"/>
</dbReference>
<organism evidence="1 2">
    <name type="scientific">Candidatus Staskawiczbacteria bacterium RIFCSPHIGHO2_01_FULL_41_41</name>
    <dbReference type="NCBI Taxonomy" id="1802203"/>
    <lineage>
        <taxon>Bacteria</taxon>
        <taxon>Candidatus Staskawicziibacteriota</taxon>
    </lineage>
</organism>
<protein>
    <submittedName>
        <fullName evidence="1">Uncharacterized protein</fullName>
    </submittedName>
</protein>
<reference evidence="1 2" key="1">
    <citation type="journal article" date="2016" name="Nat. Commun.">
        <title>Thousands of microbial genomes shed light on interconnected biogeochemical processes in an aquifer system.</title>
        <authorList>
            <person name="Anantharaman K."/>
            <person name="Brown C.T."/>
            <person name="Hug L.A."/>
            <person name="Sharon I."/>
            <person name="Castelle C.J."/>
            <person name="Probst A.J."/>
            <person name="Thomas B.C."/>
            <person name="Singh A."/>
            <person name="Wilkins M.J."/>
            <person name="Karaoz U."/>
            <person name="Brodie E.L."/>
            <person name="Williams K.H."/>
            <person name="Hubbard S.S."/>
            <person name="Banfield J.F."/>
        </authorList>
    </citation>
    <scope>NUCLEOTIDE SEQUENCE [LARGE SCALE GENOMIC DNA]</scope>
</reference>
<dbReference type="Proteomes" id="UP000178774">
    <property type="component" value="Unassembled WGS sequence"/>
</dbReference>
<evidence type="ECO:0000313" key="2">
    <source>
        <dbReference type="Proteomes" id="UP000178774"/>
    </source>
</evidence>
<name>A0A1G2HV78_9BACT</name>
<accession>A0A1G2HV78</accession>
<proteinExistence type="predicted"/>